<evidence type="ECO:0000256" key="7">
    <source>
        <dbReference type="ARBA" id="ARBA00022989"/>
    </source>
</evidence>
<dbReference type="InterPro" id="IPR005829">
    <property type="entry name" value="Sugar_transporter_CS"/>
</dbReference>
<proteinExistence type="inferred from homology"/>
<dbReference type="PROSITE" id="PS00217">
    <property type="entry name" value="SUGAR_TRANSPORT_2"/>
    <property type="match status" value="1"/>
</dbReference>
<protein>
    <submittedName>
        <fullName evidence="11">4-hydroxybenzoate transporter</fullName>
    </submittedName>
</protein>
<feature type="transmembrane region" description="Helical" evidence="9">
    <location>
        <begin position="409"/>
        <end position="433"/>
    </location>
</feature>
<evidence type="ECO:0000256" key="6">
    <source>
        <dbReference type="ARBA" id="ARBA00022692"/>
    </source>
</evidence>
<evidence type="ECO:0000256" key="4">
    <source>
        <dbReference type="ARBA" id="ARBA00022475"/>
    </source>
</evidence>
<feature type="transmembrane region" description="Helical" evidence="9">
    <location>
        <begin position="439"/>
        <end position="457"/>
    </location>
</feature>
<evidence type="ECO:0000256" key="8">
    <source>
        <dbReference type="ARBA" id="ARBA00023136"/>
    </source>
</evidence>
<dbReference type="PANTHER" id="PTHR23508">
    <property type="entry name" value="CARBOXYLIC ACID TRANSPORTER PROTEIN HOMOLOG"/>
    <property type="match status" value="1"/>
</dbReference>
<comment type="similarity">
    <text evidence="2">Belongs to the major facilitator superfamily. Aromatic acid:H(+) symporter (AAHS) (TC 2.A.1.15) family.</text>
</comment>
<dbReference type="NCBIfam" id="TIGR00895">
    <property type="entry name" value="2A0115"/>
    <property type="match status" value="1"/>
</dbReference>
<dbReference type="Pfam" id="PF07690">
    <property type="entry name" value="MFS_1"/>
    <property type="match status" value="1"/>
</dbReference>
<accession>A0ABN0G2J4</accession>
<feature type="transmembrane region" description="Helical" evidence="9">
    <location>
        <begin position="371"/>
        <end position="388"/>
    </location>
</feature>
<comment type="subcellular location">
    <subcellularLocation>
        <location evidence="1">Cell inner membrane</location>
        <topology evidence="1">Multi-pass membrane protein</topology>
    </subcellularLocation>
</comment>
<dbReference type="PIRSF" id="PIRSF002808">
    <property type="entry name" value="Hexose_phosphate_transp"/>
    <property type="match status" value="1"/>
</dbReference>
<dbReference type="InterPro" id="IPR011701">
    <property type="entry name" value="MFS"/>
</dbReference>
<keyword evidence="4" id="KW-1003">Cell membrane</keyword>
<dbReference type="SUPFAM" id="SSF103473">
    <property type="entry name" value="MFS general substrate transporter"/>
    <property type="match status" value="1"/>
</dbReference>
<feature type="transmembrane region" description="Helical" evidence="9">
    <location>
        <begin position="48"/>
        <end position="72"/>
    </location>
</feature>
<feature type="transmembrane region" description="Helical" evidence="9">
    <location>
        <begin position="203"/>
        <end position="223"/>
    </location>
</feature>
<dbReference type="InterPro" id="IPR036259">
    <property type="entry name" value="MFS_trans_sf"/>
</dbReference>
<feature type="transmembrane region" description="Helical" evidence="9">
    <location>
        <begin position="84"/>
        <end position="104"/>
    </location>
</feature>
<feature type="transmembrane region" description="Helical" evidence="9">
    <location>
        <begin position="348"/>
        <end position="365"/>
    </location>
</feature>
<evidence type="ECO:0000256" key="1">
    <source>
        <dbReference type="ARBA" id="ARBA00004429"/>
    </source>
</evidence>
<dbReference type="Proteomes" id="UP000004682">
    <property type="component" value="Unassembled WGS sequence"/>
</dbReference>
<dbReference type="CDD" id="cd17365">
    <property type="entry name" value="MFS_PcaK_like"/>
    <property type="match status" value="1"/>
</dbReference>
<reference evidence="12" key="1">
    <citation type="journal article" date="2012" name="J. Bacteriol.">
        <title>Revised Genome Sequence of Burkholderia thailandensis MSMB43 with Improved Annotation.</title>
        <authorList>
            <person name="Zhuo Y."/>
            <person name="Liu L."/>
            <person name="Wang Q."/>
            <person name="Liu X."/>
            <person name="Ren B."/>
            <person name="Liu M."/>
            <person name="Ni P."/>
            <person name="Cheng Y.Q."/>
            <person name="Zhang L."/>
        </authorList>
    </citation>
    <scope>NUCLEOTIDE SEQUENCE [LARGE SCALE GENOMIC DNA]</scope>
    <source>
        <strain evidence="12">MSMB43</strain>
    </source>
</reference>
<dbReference type="InterPro" id="IPR004746">
    <property type="entry name" value="MFS_AAHS"/>
</dbReference>
<keyword evidence="12" id="KW-1185">Reference proteome</keyword>
<evidence type="ECO:0000256" key="5">
    <source>
        <dbReference type="ARBA" id="ARBA00022519"/>
    </source>
</evidence>
<evidence type="ECO:0000256" key="2">
    <source>
        <dbReference type="ARBA" id="ARBA00006508"/>
    </source>
</evidence>
<feature type="transmembrane region" description="Helical" evidence="9">
    <location>
        <begin position="173"/>
        <end position="197"/>
    </location>
</feature>
<evidence type="ECO:0000259" key="10">
    <source>
        <dbReference type="PROSITE" id="PS50850"/>
    </source>
</evidence>
<feature type="transmembrane region" description="Helical" evidence="9">
    <location>
        <begin position="141"/>
        <end position="161"/>
    </location>
</feature>
<organism evidence="11 12">
    <name type="scientific">Burkholderia humptydooensis MSMB43</name>
    <dbReference type="NCBI Taxonomy" id="441157"/>
    <lineage>
        <taxon>Bacteria</taxon>
        <taxon>Pseudomonadati</taxon>
        <taxon>Pseudomonadota</taxon>
        <taxon>Betaproteobacteria</taxon>
        <taxon>Burkholderiales</taxon>
        <taxon>Burkholderiaceae</taxon>
        <taxon>Burkholderia</taxon>
        <taxon>pseudomallei group</taxon>
    </lineage>
</organism>
<feature type="domain" description="Major facilitator superfamily (MFS) profile" evidence="10">
    <location>
        <begin position="50"/>
        <end position="463"/>
    </location>
</feature>
<keyword evidence="3" id="KW-0813">Transport</keyword>
<dbReference type="EMBL" id="JH692065">
    <property type="protein sequence ID" value="EIP86398.1"/>
    <property type="molecule type" value="Genomic_DNA"/>
</dbReference>
<name>A0ABN0G2J4_9BURK</name>
<dbReference type="Gene3D" id="1.20.1250.20">
    <property type="entry name" value="MFS general substrate transporter like domains"/>
    <property type="match status" value="2"/>
</dbReference>
<sequence length="475" mass="49781">MTTRAGIVSAQDANASTITPTETAMTDLARQLDVQQFIDERRFSPYQWLILILCFLIVAADGFDTAAIGFVAPALGQEWHATKAALGPVMSAALVGLALGALTAGPLADRIGRKRVLVGSVVLFGLFSIGCAFTQSVTELAVLRLLTGLGLGAAMPNATTLMAEYAPHAKRSFLVNTMFCGFTLGSSAGGLVAAALIPDHGWRSVFIVGGVAPLVLGALLVALPESIRFMVLRGAPHERIAAVLRRIAPDATFDGVRFVLSDDHGEQRRSGAAVVLSPRYRAGTAMLWLTYFMGLLVYYLMTSWLPTLIRDTGFTVRDAALVTALFPLGGGIGAIACGWLMDRFEPHRVIAVTYALTALFVWMIGLQAGHLALLAAVVFVAGVCMNGAQSSLPALAAAFYPTSGRATGVAWMLGVGRFGGILGAFSGGLLLQAQLGFDTIFSMLAVPALIAAGALMVKRAAVLRDGEPSAPTRAA</sequence>
<keyword evidence="7 9" id="KW-1133">Transmembrane helix</keyword>
<feature type="transmembrane region" description="Helical" evidence="9">
    <location>
        <begin position="116"/>
        <end position="135"/>
    </location>
</feature>
<evidence type="ECO:0000256" key="9">
    <source>
        <dbReference type="SAM" id="Phobius"/>
    </source>
</evidence>
<dbReference type="PROSITE" id="PS50850">
    <property type="entry name" value="MFS"/>
    <property type="match status" value="1"/>
</dbReference>
<dbReference type="PROSITE" id="PS00216">
    <property type="entry name" value="SUGAR_TRANSPORT_1"/>
    <property type="match status" value="1"/>
</dbReference>
<keyword evidence="6 9" id="KW-0812">Transmembrane</keyword>
<keyword evidence="5" id="KW-0997">Cell inner membrane</keyword>
<dbReference type="InterPro" id="IPR020846">
    <property type="entry name" value="MFS_dom"/>
</dbReference>
<evidence type="ECO:0000313" key="11">
    <source>
        <dbReference type="EMBL" id="EIP86398.1"/>
    </source>
</evidence>
<feature type="transmembrane region" description="Helical" evidence="9">
    <location>
        <begin position="285"/>
        <end position="301"/>
    </location>
</feature>
<dbReference type="InterPro" id="IPR000849">
    <property type="entry name" value="Sugar_P_transporter"/>
</dbReference>
<evidence type="ECO:0000313" key="12">
    <source>
        <dbReference type="Proteomes" id="UP000004682"/>
    </source>
</evidence>
<dbReference type="PANTHER" id="PTHR23508:SF10">
    <property type="entry name" value="CARBOXYLIC ACID TRANSPORTER PROTEIN HOMOLOG"/>
    <property type="match status" value="1"/>
</dbReference>
<gene>
    <name evidence="11" type="ORF">A33K_17488</name>
</gene>
<keyword evidence="8 9" id="KW-0472">Membrane</keyword>
<evidence type="ECO:0000256" key="3">
    <source>
        <dbReference type="ARBA" id="ARBA00022448"/>
    </source>
</evidence>
<feature type="transmembrane region" description="Helical" evidence="9">
    <location>
        <begin position="321"/>
        <end position="341"/>
    </location>
</feature>